<feature type="domain" description="Glycosyl transferase family 1" evidence="1">
    <location>
        <begin position="176"/>
        <end position="335"/>
    </location>
</feature>
<evidence type="ECO:0000313" key="3">
    <source>
        <dbReference type="Proteomes" id="UP001163152"/>
    </source>
</evidence>
<dbReference type="KEGG" id="tsin:OXH18_14430"/>
<evidence type="ECO:0000259" key="1">
    <source>
        <dbReference type="Pfam" id="PF00534"/>
    </source>
</evidence>
<organism evidence="2 3">
    <name type="scientific">Thermocoleostomius sinensis A174</name>
    <dbReference type="NCBI Taxonomy" id="2016057"/>
    <lineage>
        <taxon>Bacteria</taxon>
        <taxon>Bacillati</taxon>
        <taxon>Cyanobacteriota</taxon>
        <taxon>Cyanophyceae</taxon>
        <taxon>Oculatellales</taxon>
        <taxon>Oculatellaceae</taxon>
        <taxon>Thermocoleostomius</taxon>
    </lineage>
</organism>
<dbReference type="EMBL" id="CP113797">
    <property type="protein sequence ID" value="WAL58379.1"/>
    <property type="molecule type" value="Genomic_DNA"/>
</dbReference>
<gene>
    <name evidence="2" type="ORF">OXH18_14430</name>
</gene>
<dbReference type="Gene3D" id="3.40.50.2000">
    <property type="entry name" value="Glycogen Phosphorylase B"/>
    <property type="match status" value="2"/>
</dbReference>
<dbReference type="RefSeq" id="WP_268607794.1">
    <property type="nucleotide sequence ID" value="NZ_CP113797.1"/>
</dbReference>
<reference evidence="2" key="1">
    <citation type="submission" date="2022-12" db="EMBL/GenBank/DDBJ databases">
        <title>Polyphasic identification of a Novel Hot-Spring Cyanobacterium Ocullathermofonsia sinensis gen nov. sp. nov. and Genomic Insights on its Adaptations to the Thermal Habitat.</title>
        <authorList>
            <person name="Daroch M."/>
            <person name="Tang J."/>
            <person name="Jiang Y."/>
        </authorList>
    </citation>
    <scope>NUCLEOTIDE SEQUENCE</scope>
    <source>
        <strain evidence="2">PKUAC-SCTA174</strain>
    </source>
</reference>
<name>A0A9E8ZAG4_9CYAN</name>
<dbReference type="PANTHER" id="PTHR12526">
    <property type="entry name" value="GLYCOSYLTRANSFERASE"/>
    <property type="match status" value="1"/>
</dbReference>
<dbReference type="AlphaFoldDB" id="A0A9E8ZAG4"/>
<sequence>MEFSVIVASPIWSLNGVNVFSANLVRELQRQGISAHVLLTEPHISDSKPMKPPLDIKIQKLPVGEHDLYKTRWHRMVQYLEENAPCIYIPNHDINHSCIAPLLSKRVGIVGVVHSDDPQHYEHVGRLGKYWNSIVAVSKTVAKGTIERNPDLAERVVTIPIGVPIPHRPTERTYQADKPLKILYAGVFRQSQKRILDLPKIMQRLQALQIPTQLTIAGGGPDQQELVNASQTLVDQGVVQFVGIIPHDEMPDLLKQHDVFVMTSAFEGMPNALLEAMGQGCIPVVTDIDSGIPEIVKDGINGYRVSVGDIHIFAERLANLYRNISLRRELSIHAYRTVDQGSYRTTDMAELYIKLFYQVLRDAEEGIYQRPSDRIRPPDYMQPLWKHYLPEPIFRVGRWSKHILQNLIS</sequence>
<dbReference type="SUPFAM" id="SSF53756">
    <property type="entry name" value="UDP-Glycosyltransferase/glycogen phosphorylase"/>
    <property type="match status" value="1"/>
</dbReference>
<dbReference type="InterPro" id="IPR001296">
    <property type="entry name" value="Glyco_trans_1"/>
</dbReference>
<protein>
    <submittedName>
        <fullName evidence="2">Glycosyltransferase family 4 protein</fullName>
    </submittedName>
</protein>
<accession>A0A9E8ZAG4</accession>
<dbReference type="Proteomes" id="UP001163152">
    <property type="component" value="Chromosome"/>
</dbReference>
<dbReference type="GO" id="GO:0016757">
    <property type="term" value="F:glycosyltransferase activity"/>
    <property type="evidence" value="ECO:0007669"/>
    <property type="project" value="InterPro"/>
</dbReference>
<dbReference type="CDD" id="cd03801">
    <property type="entry name" value="GT4_PimA-like"/>
    <property type="match status" value="1"/>
</dbReference>
<dbReference type="Pfam" id="PF00534">
    <property type="entry name" value="Glycos_transf_1"/>
    <property type="match status" value="1"/>
</dbReference>
<evidence type="ECO:0000313" key="2">
    <source>
        <dbReference type="EMBL" id="WAL58379.1"/>
    </source>
</evidence>
<keyword evidence="3" id="KW-1185">Reference proteome</keyword>
<dbReference type="PANTHER" id="PTHR12526:SF630">
    <property type="entry name" value="GLYCOSYLTRANSFERASE"/>
    <property type="match status" value="1"/>
</dbReference>
<proteinExistence type="predicted"/>